<sequence length="206" mass="24013">MSTTKYSILYWDATGRAETSRLMFNLAGVAFEDVRIKFEEWPALKAKQPFLTMPVLTIDGTKKLCQSRAIEVYLAKEFGFYPTDRWEAAQVDQFIQALDDYLIQFKPIYYEQDPVAKGKLIQHFIDVPAPEMLTIFNRFLEQNGARHLVGDKLTLADLALFHCLDIFTNKLHVKYDNYPAIDKFYNAINALPKIRHYLDNRKVTEF</sequence>
<proteinExistence type="predicted"/>
<reference evidence="2" key="1">
    <citation type="submission" date="2016-11" db="UniProtKB">
        <authorList>
            <consortium name="WormBaseParasite"/>
        </authorList>
    </citation>
    <scope>IDENTIFICATION</scope>
    <source>
        <strain evidence="2">KR3021</strain>
    </source>
</reference>
<accession>A0AC35UF28</accession>
<organism evidence="1 2">
    <name type="scientific">Rhabditophanes sp. KR3021</name>
    <dbReference type="NCBI Taxonomy" id="114890"/>
    <lineage>
        <taxon>Eukaryota</taxon>
        <taxon>Metazoa</taxon>
        <taxon>Ecdysozoa</taxon>
        <taxon>Nematoda</taxon>
        <taxon>Chromadorea</taxon>
        <taxon>Rhabditida</taxon>
        <taxon>Tylenchina</taxon>
        <taxon>Panagrolaimomorpha</taxon>
        <taxon>Strongyloidoidea</taxon>
        <taxon>Alloionematidae</taxon>
        <taxon>Rhabditophanes</taxon>
    </lineage>
</organism>
<protein>
    <submittedName>
        <fullName evidence="2">Glutathione transferase</fullName>
    </submittedName>
</protein>
<evidence type="ECO:0000313" key="1">
    <source>
        <dbReference type="Proteomes" id="UP000095286"/>
    </source>
</evidence>
<name>A0AC35UF28_9BILA</name>
<dbReference type="Proteomes" id="UP000095286">
    <property type="component" value="Unplaced"/>
</dbReference>
<evidence type="ECO:0000313" key="2">
    <source>
        <dbReference type="WBParaSite" id="RSKR_0001058600.1"/>
    </source>
</evidence>
<dbReference type="WBParaSite" id="RSKR_0001058600.1">
    <property type="protein sequence ID" value="RSKR_0001058600.1"/>
    <property type="gene ID" value="RSKR_0001058600"/>
</dbReference>